<feature type="region of interest" description="Disordered" evidence="1">
    <location>
        <begin position="1"/>
        <end position="20"/>
    </location>
</feature>
<feature type="compositionally biased region" description="Polar residues" evidence="1">
    <location>
        <begin position="1"/>
        <end position="17"/>
    </location>
</feature>
<evidence type="ECO:0000313" key="3">
    <source>
        <dbReference type="Proteomes" id="UP000241118"/>
    </source>
</evidence>
<comment type="caution">
    <text evidence="2">The sequence shown here is derived from an EMBL/GenBank/DDBJ whole genome shotgun (WGS) entry which is preliminary data.</text>
</comment>
<gene>
    <name evidence="2" type="ORF">B0I31_105513</name>
</gene>
<dbReference type="Proteomes" id="UP000241118">
    <property type="component" value="Unassembled WGS sequence"/>
</dbReference>
<accession>A0A2P8IAS6</accession>
<sequence length="208" mass="23215">MNSFNTAERGNPSSGETRSAAAQMVTWQGYDVPRLEQVRFLLSERKLRASGRLVTAGPAEQFSGSFEVSVGETGAVTRLLLRTATVSEERQISVSRSSEGIWLVDYGQGAERADFDGAVDVDVQFAVLFNAIPIRRLNLQQEEGEHEIPVVYVTLPDLSVQLVRQRYRTVSISEDRSVVSFTHGEFEQDITVDRTGLVVDYPRIAYRI</sequence>
<protein>
    <recommendedName>
        <fullName evidence="4">Glycolipid-binding protein</fullName>
    </recommendedName>
</protein>
<evidence type="ECO:0000313" key="2">
    <source>
        <dbReference type="EMBL" id="PSL55547.1"/>
    </source>
</evidence>
<evidence type="ECO:0000256" key="1">
    <source>
        <dbReference type="SAM" id="MobiDB-lite"/>
    </source>
</evidence>
<dbReference type="SUPFAM" id="SSF159275">
    <property type="entry name" value="PA1994-like"/>
    <property type="match status" value="1"/>
</dbReference>
<dbReference type="InterPro" id="IPR009467">
    <property type="entry name" value="Glycolipid-bd_prot_put"/>
</dbReference>
<dbReference type="RefSeq" id="WP_106616393.1">
    <property type="nucleotide sequence ID" value="NZ_PYAX01000005.1"/>
</dbReference>
<reference evidence="2 3" key="1">
    <citation type="submission" date="2018-03" db="EMBL/GenBank/DDBJ databases">
        <title>Genomic Encyclopedia of Type Strains, Phase III (KMG-III): the genomes of soil and plant-associated and newly described type strains.</title>
        <authorList>
            <person name="Whitman W."/>
        </authorList>
    </citation>
    <scope>NUCLEOTIDE SEQUENCE [LARGE SCALE GENOMIC DNA]</scope>
    <source>
        <strain evidence="2 3">CGMCC 4.7097</strain>
    </source>
</reference>
<organism evidence="2 3">
    <name type="scientific">Saccharothrix carnea</name>
    <dbReference type="NCBI Taxonomy" id="1280637"/>
    <lineage>
        <taxon>Bacteria</taxon>
        <taxon>Bacillati</taxon>
        <taxon>Actinomycetota</taxon>
        <taxon>Actinomycetes</taxon>
        <taxon>Pseudonocardiales</taxon>
        <taxon>Pseudonocardiaceae</taxon>
        <taxon>Saccharothrix</taxon>
    </lineage>
</organism>
<proteinExistence type="predicted"/>
<dbReference type="EMBL" id="PYAX01000005">
    <property type="protein sequence ID" value="PSL55547.1"/>
    <property type="molecule type" value="Genomic_DNA"/>
</dbReference>
<dbReference type="AlphaFoldDB" id="A0A2P8IAS6"/>
<dbReference type="Pfam" id="PF06475">
    <property type="entry name" value="Glycolipid_bind"/>
    <property type="match status" value="1"/>
</dbReference>
<evidence type="ECO:0008006" key="4">
    <source>
        <dbReference type="Google" id="ProtNLM"/>
    </source>
</evidence>
<name>A0A2P8IAS6_SACCR</name>
<dbReference type="OrthoDB" id="7347529at2"/>
<keyword evidence="3" id="KW-1185">Reference proteome</keyword>